<keyword evidence="3" id="KW-1185">Reference proteome</keyword>
<accession>A0A9N9AYK6</accession>
<evidence type="ECO:0000313" key="3">
    <source>
        <dbReference type="Proteomes" id="UP000789375"/>
    </source>
</evidence>
<gene>
    <name evidence="2" type="ORF">FMOSSE_LOCUS6404</name>
</gene>
<sequence length="127" mass="14198">MTPSGTLASQQNTSHHILTLEGNNKRNIVNTNQSMLETVKNLQGRVHNLWASDFTEIIDDNKSNVPVCSITKNMPIEPIDNSHEEQQLIDKDDDTLADNDDCSSQLRKRVKVISKLRGKNKASSIEA</sequence>
<name>A0A9N9AYK6_FUNMO</name>
<dbReference type="AlphaFoldDB" id="A0A9N9AYK6"/>
<dbReference type="EMBL" id="CAJVPP010001336">
    <property type="protein sequence ID" value="CAG8549716.1"/>
    <property type="molecule type" value="Genomic_DNA"/>
</dbReference>
<feature type="region of interest" description="Disordered" evidence="1">
    <location>
        <begin position="1"/>
        <end position="20"/>
    </location>
</feature>
<evidence type="ECO:0000256" key="1">
    <source>
        <dbReference type="SAM" id="MobiDB-lite"/>
    </source>
</evidence>
<protein>
    <submittedName>
        <fullName evidence="2">3174_t:CDS:1</fullName>
    </submittedName>
</protein>
<proteinExistence type="predicted"/>
<organism evidence="2 3">
    <name type="scientific">Funneliformis mosseae</name>
    <name type="common">Endomycorrhizal fungus</name>
    <name type="synonym">Glomus mosseae</name>
    <dbReference type="NCBI Taxonomy" id="27381"/>
    <lineage>
        <taxon>Eukaryota</taxon>
        <taxon>Fungi</taxon>
        <taxon>Fungi incertae sedis</taxon>
        <taxon>Mucoromycota</taxon>
        <taxon>Glomeromycotina</taxon>
        <taxon>Glomeromycetes</taxon>
        <taxon>Glomerales</taxon>
        <taxon>Glomeraceae</taxon>
        <taxon>Funneliformis</taxon>
    </lineage>
</organism>
<reference evidence="2" key="1">
    <citation type="submission" date="2021-06" db="EMBL/GenBank/DDBJ databases">
        <authorList>
            <person name="Kallberg Y."/>
            <person name="Tangrot J."/>
            <person name="Rosling A."/>
        </authorList>
    </citation>
    <scope>NUCLEOTIDE SEQUENCE</scope>
    <source>
        <strain evidence="2">87-6 pot B 2015</strain>
    </source>
</reference>
<evidence type="ECO:0000313" key="2">
    <source>
        <dbReference type="EMBL" id="CAG8549716.1"/>
    </source>
</evidence>
<dbReference type="Proteomes" id="UP000789375">
    <property type="component" value="Unassembled WGS sequence"/>
</dbReference>
<comment type="caution">
    <text evidence="2">The sequence shown here is derived from an EMBL/GenBank/DDBJ whole genome shotgun (WGS) entry which is preliminary data.</text>
</comment>